<dbReference type="EMBL" id="JAGSXH010000042">
    <property type="protein sequence ID" value="MBS2964110.1"/>
    <property type="molecule type" value="Genomic_DNA"/>
</dbReference>
<feature type="transmembrane region" description="Helical" evidence="7">
    <location>
        <begin position="351"/>
        <end position="373"/>
    </location>
</feature>
<dbReference type="GO" id="GO:0022857">
    <property type="term" value="F:transmembrane transporter activity"/>
    <property type="evidence" value="ECO:0007669"/>
    <property type="project" value="InterPro"/>
</dbReference>
<dbReference type="SUPFAM" id="SSF103473">
    <property type="entry name" value="MFS general substrate transporter"/>
    <property type="match status" value="1"/>
</dbReference>
<dbReference type="NCBIfam" id="TIGR00711">
    <property type="entry name" value="efflux_EmrB"/>
    <property type="match status" value="1"/>
</dbReference>
<evidence type="ECO:0000256" key="4">
    <source>
        <dbReference type="ARBA" id="ARBA00022692"/>
    </source>
</evidence>
<dbReference type="PROSITE" id="PS50850">
    <property type="entry name" value="MFS"/>
    <property type="match status" value="1"/>
</dbReference>
<feature type="transmembrane region" description="Helical" evidence="7">
    <location>
        <begin position="37"/>
        <end position="54"/>
    </location>
</feature>
<evidence type="ECO:0000259" key="8">
    <source>
        <dbReference type="PROSITE" id="PS50850"/>
    </source>
</evidence>
<feature type="transmembrane region" description="Helical" evidence="7">
    <location>
        <begin position="126"/>
        <end position="147"/>
    </location>
</feature>
<sequence>MAIILTSQLMIVLDASVIITSLPKIHDAFGFSPTGLSWVQNAYTLAFGGLLLFGARVGDILGRRRVYLAGIALFTLASLLGGLAPNGAWLLTTRAVQGMAAAIAAPSTLALLMMSFREPRERLRAISLYAAASSGGASVGLVLGGLLTDLASWRWGLFINVPIGIALVLLAPRYLPETDRNPGRFDLVGALSSTLGMTALVYGFVRAGSDGWSDRATVASFAAAVTLLAGFVLSEARAEQPIMPLRLFASRERSGAYVARLFTVGGMFAYFFFQTQFLQEVLGFSALKAGFAFLPMTAVLFATSRLVPRFAGNVGNGRLLVTGLLIALAAMAWTCRLSADTQYFPRIALPMVLLGLGMGIAFIPLTSSGIAGVDQKDSGAASGLVNAFHQVGGSLGLAVLVTVFGTAARDAARHPAAGVPAALAARQNLAHAISAALTGSVAFLTVAVLIVLTTAPGVVRRRVRRTEAVALPSLD</sequence>
<evidence type="ECO:0000256" key="5">
    <source>
        <dbReference type="ARBA" id="ARBA00022989"/>
    </source>
</evidence>
<keyword evidence="6 7" id="KW-0472">Membrane</keyword>
<organism evidence="9 10">
    <name type="scientific">Actinocrinis puniceicyclus</name>
    <dbReference type="NCBI Taxonomy" id="977794"/>
    <lineage>
        <taxon>Bacteria</taxon>
        <taxon>Bacillati</taxon>
        <taxon>Actinomycetota</taxon>
        <taxon>Actinomycetes</taxon>
        <taxon>Catenulisporales</taxon>
        <taxon>Actinospicaceae</taxon>
        <taxon>Actinocrinis</taxon>
    </lineage>
</organism>
<feature type="transmembrane region" description="Helical" evidence="7">
    <location>
        <begin position="187"/>
        <end position="205"/>
    </location>
</feature>
<feature type="transmembrane region" description="Helical" evidence="7">
    <location>
        <begin position="385"/>
        <end position="408"/>
    </location>
</feature>
<dbReference type="GO" id="GO:0005886">
    <property type="term" value="C:plasma membrane"/>
    <property type="evidence" value="ECO:0007669"/>
    <property type="project" value="UniProtKB-SubCell"/>
</dbReference>
<evidence type="ECO:0000256" key="3">
    <source>
        <dbReference type="ARBA" id="ARBA00022475"/>
    </source>
</evidence>
<dbReference type="CDD" id="cd17321">
    <property type="entry name" value="MFS_MMR_MDR_like"/>
    <property type="match status" value="1"/>
</dbReference>
<dbReference type="Proteomes" id="UP000677913">
    <property type="component" value="Unassembled WGS sequence"/>
</dbReference>
<dbReference type="InterPro" id="IPR004638">
    <property type="entry name" value="EmrB-like"/>
</dbReference>
<dbReference type="PANTHER" id="PTHR42718">
    <property type="entry name" value="MAJOR FACILITATOR SUPERFAMILY MULTIDRUG TRANSPORTER MFSC"/>
    <property type="match status" value="1"/>
</dbReference>
<keyword evidence="5 7" id="KW-1133">Transmembrane helix</keyword>
<dbReference type="InterPro" id="IPR011701">
    <property type="entry name" value="MFS"/>
</dbReference>
<evidence type="ECO:0000256" key="6">
    <source>
        <dbReference type="ARBA" id="ARBA00023136"/>
    </source>
</evidence>
<dbReference type="PANTHER" id="PTHR42718:SF46">
    <property type="entry name" value="BLR6921 PROTEIN"/>
    <property type="match status" value="1"/>
</dbReference>
<feature type="transmembrane region" description="Helical" evidence="7">
    <location>
        <begin position="319"/>
        <end position="339"/>
    </location>
</feature>
<feature type="transmembrane region" description="Helical" evidence="7">
    <location>
        <begin position="285"/>
        <end position="307"/>
    </location>
</feature>
<comment type="subcellular location">
    <subcellularLocation>
        <location evidence="1">Cell membrane</location>
        <topology evidence="1">Multi-pass membrane protein</topology>
    </subcellularLocation>
</comment>
<feature type="transmembrane region" description="Helical" evidence="7">
    <location>
        <begin position="153"/>
        <end position="175"/>
    </location>
</feature>
<gene>
    <name evidence="9" type="ORF">KGA66_13715</name>
</gene>
<proteinExistence type="predicted"/>
<feature type="transmembrane region" description="Helical" evidence="7">
    <location>
        <begin position="255"/>
        <end position="273"/>
    </location>
</feature>
<evidence type="ECO:0000313" key="10">
    <source>
        <dbReference type="Proteomes" id="UP000677913"/>
    </source>
</evidence>
<dbReference type="RefSeq" id="WP_211468446.1">
    <property type="nucleotide sequence ID" value="NZ_JAGSXH010000042.1"/>
</dbReference>
<keyword evidence="4 7" id="KW-0812">Transmembrane</keyword>
<feature type="domain" description="Major facilitator superfamily (MFS) profile" evidence="8">
    <location>
        <begin position="1"/>
        <end position="465"/>
    </location>
</feature>
<evidence type="ECO:0000256" key="1">
    <source>
        <dbReference type="ARBA" id="ARBA00004651"/>
    </source>
</evidence>
<keyword evidence="10" id="KW-1185">Reference proteome</keyword>
<dbReference type="InterPro" id="IPR020846">
    <property type="entry name" value="MFS_dom"/>
</dbReference>
<dbReference type="AlphaFoldDB" id="A0A8J7WR99"/>
<keyword evidence="2" id="KW-0813">Transport</keyword>
<evidence type="ECO:0000313" key="9">
    <source>
        <dbReference type="EMBL" id="MBS2964110.1"/>
    </source>
</evidence>
<accession>A0A8J7WR99</accession>
<evidence type="ECO:0000256" key="2">
    <source>
        <dbReference type="ARBA" id="ARBA00022448"/>
    </source>
</evidence>
<name>A0A8J7WR99_9ACTN</name>
<feature type="transmembrane region" description="Helical" evidence="7">
    <location>
        <begin position="217"/>
        <end position="234"/>
    </location>
</feature>
<protein>
    <submittedName>
        <fullName evidence="9">MFS transporter</fullName>
    </submittedName>
</protein>
<reference evidence="9" key="1">
    <citation type="submission" date="2021-04" db="EMBL/GenBank/DDBJ databases">
        <title>Genome based classification of Actinospica acidithermotolerans sp. nov., an actinobacterium isolated from an Indonesian hot spring.</title>
        <authorList>
            <person name="Kusuma A.B."/>
            <person name="Putra K.E."/>
            <person name="Nafisah S."/>
            <person name="Loh J."/>
            <person name="Nouioui I."/>
            <person name="Goodfellow M."/>
        </authorList>
    </citation>
    <scope>NUCLEOTIDE SEQUENCE</scope>
    <source>
        <strain evidence="9">DSM 45618</strain>
    </source>
</reference>
<dbReference type="InterPro" id="IPR036259">
    <property type="entry name" value="MFS_trans_sf"/>
</dbReference>
<comment type="caution">
    <text evidence="9">The sequence shown here is derived from an EMBL/GenBank/DDBJ whole genome shotgun (WGS) entry which is preliminary data.</text>
</comment>
<dbReference type="Pfam" id="PF07690">
    <property type="entry name" value="MFS_1"/>
    <property type="match status" value="1"/>
</dbReference>
<feature type="transmembrane region" description="Helical" evidence="7">
    <location>
        <begin position="96"/>
        <end position="114"/>
    </location>
</feature>
<feature type="transmembrane region" description="Helical" evidence="7">
    <location>
        <begin position="66"/>
        <end position="84"/>
    </location>
</feature>
<feature type="transmembrane region" description="Helical" evidence="7">
    <location>
        <begin position="428"/>
        <end position="455"/>
    </location>
</feature>
<dbReference type="Gene3D" id="1.20.1720.10">
    <property type="entry name" value="Multidrug resistance protein D"/>
    <property type="match status" value="2"/>
</dbReference>
<keyword evidence="3" id="KW-1003">Cell membrane</keyword>
<evidence type="ECO:0000256" key="7">
    <source>
        <dbReference type="SAM" id="Phobius"/>
    </source>
</evidence>